<name>A0ABP9ZCK6_9FUNG</name>
<sequence>MHSKFLSVMLMALVFIVACAAVPVTIIPNATQITGKNSDRAMGCRTSAQVKVCISQDYNKLKEDHLFYEVNEHFRSNLPKNKKYTSYEFCFRNSCGAMTTLSGSEFYPKNYQNVANLAVNEFNRNRACIDGKTELFPSAVDVYIYDLNFVFSWWFNNSSGRSCTWNGGPRNE</sequence>
<dbReference type="PROSITE" id="PS51257">
    <property type="entry name" value="PROKAR_LIPOPROTEIN"/>
    <property type="match status" value="1"/>
</dbReference>
<dbReference type="EMBL" id="BAABUK010000035">
    <property type="protein sequence ID" value="GAA5816816.1"/>
    <property type="molecule type" value="Genomic_DNA"/>
</dbReference>
<reference evidence="2 3" key="1">
    <citation type="submission" date="2024-04" db="EMBL/GenBank/DDBJ databases">
        <title>genome sequences of Mucor flavus KT1a and Helicostylum pulchrum KT1b strains isolated from the surface of a dry-aged beef.</title>
        <authorList>
            <person name="Toyotome T."/>
            <person name="Hosono M."/>
            <person name="Torimaru M."/>
            <person name="Fukuda K."/>
            <person name="Mikami N."/>
        </authorList>
    </citation>
    <scope>NUCLEOTIDE SEQUENCE [LARGE SCALE GENOMIC DNA]</scope>
    <source>
        <strain evidence="2 3">KT1a</strain>
    </source>
</reference>
<evidence type="ECO:0000313" key="3">
    <source>
        <dbReference type="Proteomes" id="UP001473302"/>
    </source>
</evidence>
<organism evidence="2 3">
    <name type="scientific">Mucor flavus</name>
    <dbReference type="NCBI Taxonomy" id="439312"/>
    <lineage>
        <taxon>Eukaryota</taxon>
        <taxon>Fungi</taxon>
        <taxon>Fungi incertae sedis</taxon>
        <taxon>Mucoromycota</taxon>
        <taxon>Mucoromycotina</taxon>
        <taxon>Mucoromycetes</taxon>
        <taxon>Mucorales</taxon>
        <taxon>Mucorineae</taxon>
        <taxon>Mucoraceae</taxon>
        <taxon>Mucor</taxon>
    </lineage>
</organism>
<feature type="chain" id="PRO_5046887532" description="Lipoprotein" evidence="1">
    <location>
        <begin position="22"/>
        <end position="172"/>
    </location>
</feature>
<protein>
    <recommendedName>
        <fullName evidence="4">Lipoprotein</fullName>
    </recommendedName>
</protein>
<evidence type="ECO:0008006" key="4">
    <source>
        <dbReference type="Google" id="ProtNLM"/>
    </source>
</evidence>
<accession>A0ABP9ZCK6</accession>
<proteinExistence type="predicted"/>
<dbReference type="Proteomes" id="UP001473302">
    <property type="component" value="Unassembled WGS sequence"/>
</dbReference>
<keyword evidence="3" id="KW-1185">Reference proteome</keyword>
<comment type="caution">
    <text evidence="2">The sequence shown here is derived from an EMBL/GenBank/DDBJ whole genome shotgun (WGS) entry which is preliminary data.</text>
</comment>
<evidence type="ECO:0000256" key="1">
    <source>
        <dbReference type="SAM" id="SignalP"/>
    </source>
</evidence>
<gene>
    <name evidence="2" type="ORF">MFLAVUS_010350</name>
</gene>
<evidence type="ECO:0000313" key="2">
    <source>
        <dbReference type="EMBL" id="GAA5816816.1"/>
    </source>
</evidence>
<feature type="signal peptide" evidence="1">
    <location>
        <begin position="1"/>
        <end position="21"/>
    </location>
</feature>
<keyword evidence="1" id="KW-0732">Signal</keyword>